<accession>A0A6F8XRX7</accession>
<gene>
    <name evidence="3" type="ORF">Pflav_030120</name>
</gene>
<dbReference type="PANTHER" id="PTHR34075:SF5">
    <property type="entry name" value="BLR3430 PROTEIN"/>
    <property type="match status" value="1"/>
</dbReference>
<dbReference type="InterPro" id="IPR052513">
    <property type="entry name" value="Thioester_dehydratase-like"/>
</dbReference>
<feature type="domain" description="ChsH2 rubredoxin-like zinc ribbon" evidence="2">
    <location>
        <begin position="17"/>
        <end position="53"/>
    </location>
</feature>
<dbReference type="InterPro" id="IPR002878">
    <property type="entry name" value="ChsH2_C"/>
</dbReference>
<dbReference type="InterPro" id="IPR022002">
    <property type="entry name" value="ChsH2_Znr"/>
</dbReference>
<evidence type="ECO:0000259" key="1">
    <source>
        <dbReference type="Pfam" id="PF01796"/>
    </source>
</evidence>
<protein>
    <recommendedName>
        <fullName evidence="5">DNA-binding protein</fullName>
    </recommendedName>
</protein>
<evidence type="ECO:0008006" key="5">
    <source>
        <dbReference type="Google" id="ProtNLM"/>
    </source>
</evidence>
<evidence type="ECO:0000313" key="4">
    <source>
        <dbReference type="Proteomes" id="UP000502508"/>
    </source>
</evidence>
<dbReference type="Pfam" id="PF12172">
    <property type="entry name" value="zf-ChsH2"/>
    <property type="match status" value="1"/>
</dbReference>
<keyword evidence="4" id="KW-1185">Reference proteome</keyword>
<dbReference type="Pfam" id="PF01796">
    <property type="entry name" value="OB_ChsH2_C"/>
    <property type="match status" value="1"/>
</dbReference>
<dbReference type="AlphaFoldDB" id="A0A6F8XRX7"/>
<evidence type="ECO:0000313" key="3">
    <source>
        <dbReference type="EMBL" id="BCB76602.1"/>
    </source>
</evidence>
<evidence type="ECO:0000259" key="2">
    <source>
        <dbReference type="Pfam" id="PF12172"/>
    </source>
</evidence>
<dbReference type="SUPFAM" id="SSF50249">
    <property type="entry name" value="Nucleic acid-binding proteins"/>
    <property type="match status" value="1"/>
</dbReference>
<reference evidence="3 4" key="2">
    <citation type="submission" date="2020-03" db="EMBL/GenBank/DDBJ databases">
        <authorList>
            <person name="Ichikawa N."/>
            <person name="Kimura A."/>
            <person name="Kitahashi Y."/>
            <person name="Uohara A."/>
        </authorList>
    </citation>
    <scope>NUCLEOTIDE SEQUENCE [LARGE SCALE GENOMIC DNA]</scope>
    <source>
        <strain evidence="3 4">NBRC 107702</strain>
    </source>
</reference>
<dbReference type="InterPro" id="IPR012340">
    <property type="entry name" value="NA-bd_OB-fold"/>
</dbReference>
<reference evidence="3 4" key="1">
    <citation type="submission" date="2020-03" db="EMBL/GenBank/DDBJ databases">
        <title>Whole genome shotgun sequence of Phytohabitans flavus NBRC 107702.</title>
        <authorList>
            <person name="Komaki H."/>
            <person name="Tamura T."/>
        </authorList>
    </citation>
    <scope>NUCLEOTIDE SEQUENCE [LARGE SCALE GENOMIC DNA]</scope>
    <source>
        <strain evidence="3 4">NBRC 107702</strain>
    </source>
</reference>
<proteinExistence type="predicted"/>
<sequence>MSALLPDVDDPVAGPFWAAAREGRIAVQRCLTCGRLRYPPLVGCPDCLGRTYEWRDLRPTGTVWSFAVYHRALHAAFNGQTPYTVAVVELDDGPRITGRVLPGAQPVVVGDRVRASFESVTDEVTLIQWQLL</sequence>
<dbReference type="PANTHER" id="PTHR34075">
    <property type="entry name" value="BLR3430 PROTEIN"/>
    <property type="match status" value="1"/>
</dbReference>
<organism evidence="3 4">
    <name type="scientific">Phytohabitans flavus</name>
    <dbReference type="NCBI Taxonomy" id="1076124"/>
    <lineage>
        <taxon>Bacteria</taxon>
        <taxon>Bacillati</taxon>
        <taxon>Actinomycetota</taxon>
        <taxon>Actinomycetes</taxon>
        <taxon>Micromonosporales</taxon>
        <taxon>Micromonosporaceae</taxon>
    </lineage>
</organism>
<dbReference type="RefSeq" id="WP_173036611.1">
    <property type="nucleotide sequence ID" value="NZ_AP022870.1"/>
</dbReference>
<feature type="domain" description="ChsH2 C-terminal OB-fold" evidence="1">
    <location>
        <begin position="54"/>
        <end position="118"/>
    </location>
</feature>
<dbReference type="EMBL" id="AP022870">
    <property type="protein sequence ID" value="BCB76602.1"/>
    <property type="molecule type" value="Genomic_DNA"/>
</dbReference>
<dbReference type="KEGG" id="pfla:Pflav_030120"/>
<dbReference type="Proteomes" id="UP000502508">
    <property type="component" value="Chromosome"/>
</dbReference>
<dbReference type="Gene3D" id="6.10.30.10">
    <property type="match status" value="1"/>
</dbReference>
<name>A0A6F8XRX7_9ACTN</name>